<protein>
    <submittedName>
        <fullName evidence="2">Uncharacterized protein</fullName>
    </submittedName>
</protein>
<proteinExistence type="predicted"/>
<dbReference type="Proteomes" id="UP000663852">
    <property type="component" value="Unassembled WGS sequence"/>
</dbReference>
<reference evidence="2" key="1">
    <citation type="submission" date="2021-02" db="EMBL/GenBank/DDBJ databases">
        <authorList>
            <person name="Nowell W R."/>
        </authorList>
    </citation>
    <scope>NUCLEOTIDE SEQUENCE</scope>
</reference>
<comment type="caution">
    <text evidence="2">The sequence shown here is derived from an EMBL/GenBank/DDBJ whole genome shotgun (WGS) entry which is preliminary data.</text>
</comment>
<dbReference type="EMBL" id="CAJNOR010000454">
    <property type="protein sequence ID" value="CAF0919486.1"/>
    <property type="molecule type" value="Genomic_DNA"/>
</dbReference>
<dbReference type="EMBL" id="CAJNOJ010000683">
    <property type="protein sequence ID" value="CAF1509436.1"/>
    <property type="molecule type" value="Genomic_DNA"/>
</dbReference>
<sequence>MSKNTIVRCDEVVGGRLLKFLDALDTISFIEAVDGSELFGSIAELPDHHFIRLIRTFTNYERIMLPHTLWDYCRNNSEIDEERLCIVPTRYSFFTQPSERLYIHACFGLEGFSKLCEAYRTSLFQCYCRLLPLNTAYYNADFGLLDYEWFSQTIGLKRALNGHEKNLFRGDKIVSTLPFLQALATQSFIVYTLYAESPKHLCTRIGKYCNRGFDLLLPIAFDGDLESMMKEEEIPLYRFEYKKYTNDEGEIYAATRECYRSFARNIDAFRLQEKFMFNISPKLLEYK</sequence>
<keyword evidence="3" id="KW-1185">Reference proteome</keyword>
<dbReference type="AlphaFoldDB" id="A0A815TYV8"/>
<dbReference type="OrthoDB" id="10007143at2759"/>
<evidence type="ECO:0000313" key="3">
    <source>
        <dbReference type="Proteomes" id="UP000663828"/>
    </source>
</evidence>
<evidence type="ECO:0000313" key="4">
    <source>
        <dbReference type="Proteomes" id="UP000663852"/>
    </source>
</evidence>
<dbReference type="Proteomes" id="UP000663828">
    <property type="component" value="Unassembled WGS sequence"/>
</dbReference>
<organism evidence="2 4">
    <name type="scientific">Adineta ricciae</name>
    <name type="common">Rotifer</name>
    <dbReference type="NCBI Taxonomy" id="249248"/>
    <lineage>
        <taxon>Eukaryota</taxon>
        <taxon>Metazoa</taxon>
        <taxon>Spiralia</taxon>
        <taxon>Gnathifera</taxon>
        <taxon>Rotifera</taxon>
        <taxon>Eurotatoria</taxon>
        <taxon>Bdelloidea</taxon>
        <taxon>Adinetida</taxon>
        <taxon>Adinetidae</taxon>
        <taxon>Adineta</taxon>
    </lineage>
</organism>
<gene>
    <name evidence="2" type="ORF">EDS130_LOCUS43145</name>
    <name evidence="1" type="ORF">XAT740_LOCUS8957</name>
</gene>
<name>A0A815TYV8_ADIRI</name>
<accession>A0A815TYV8</accession>
<evidence type="ECO:0000313" key="1">
    <source>
        <dbReference type="EMBL" id="CAF0919486.1"/>
    </source>
</evidence>
<evidence type="ECO:0000313" key="2">
    <source>
        <dbReference type="EMBL" id="CAF1509436.1"/>
    </source>
</evidence>